<evidence type="ECO:0000256" key="1">
    <source>
        <dbReference type="SAM" id="MobiDB-lite"/>
    </source>
</evidence>
<feature type="compositionally biased region" description="Basic residues" evidence="1">
    <location>
        <begin position="86"/>
        <end position="97"/>
    </location>
</feature>
<dbReference type="AlphaFoldDB" id="A0AAD4WFV3"/>
<accession>A0AAD4WFV3</accession>
<comment type="caution">
    <text evidence="2">The sequence shown here is derived from an EMBL/GenBank/DDBJ whole genome shotgun (WGS) entry which is preliminary data.</text>
</comment>
<keyword evidence="3" id="KW-1185">Reference proteome</keyword>
<dbReference type="Proteomes" id="UP001054821">
    <property type="component" value="Chromosome 2"/>
</dbReference>
<organism evidence="2 3">
    <name type="scientific">Prunus dulcis</name>
    <name type="common">Almond</name>
    <name type="synonym">Amygdalus dulcis</name>
    <dbReference type="NCBI Taxonomy" id="3755"/>
    <lineage>
        <taxon>Eukaryota</taxon>
        <taxon>Viridiplantae</taxon>
        <taxon>Streptophyta</taxon>
        <taxon>Embryophyta</taxon>
        <taxon>Tracheophyta</taxon>
        <taxon>Spermatophyta</taxon>
        <taxon>Magnoliopsida</taxon>
        <taxon>eudicotyledons</taxon>
        <taxon>Gunneridae</taxon>
        <taxon>Pentapetalae</taxon>
        <taxon>rosids</taxon>
        <taxon>fabids</taxon>
        <taxon>Rosales</taxon>
        <taxon>Rosaceae</taxon>
        <taxon>Amygdaloideae</taxon>
        <taxon>Amygdaleae</taxon>
        <taxon>Prunus</taxon>
    </lineage>
</organism>
<sequence length="97" mass="10560">MNVQLGMGVGVLWEWGRKNQREGMMRLDGEMGEQRRNWRRCKKSVGVGRGGGVLGSAHGEWVVGEGGRRVSGSAQGAGGLRVRGSVVRKRRPTVSEK</sequence>
<dbReference type="EMBL" id="JAJFAZ020000002">
    <property type="protein sequence ID" value="KAI5341592.1"/>
    <property type="molecule type" value="Genomic_DNA"/>
</dbReference>
<gene>
    <name evidence="2" type="ORF">L3X38_009467</name>
</gene>
<evidence type="ECO:0000313" key="2">
    <source>
        <dbReference type="EMBL" id="KAI5341592.1"/>
    </source>
</evidence>
<evidence type="ECO:0000313" key="3">
    <source>
        <dbReference type="Proteomes" id="UP001054821"/>
    </source>
</evidence>
<name>A0AAD4WFV3_PRUDU</name>
<reference evidence="2 3" key="1">
    <citation type="journal article" date="2022" name="G3 (Bethesda)">
        <title>Whole-genome sequence and methylome profiling of the almond [Prunus dulcis (Mill.) D.A. Webb] cultivar 'Nonpareil'.</title>
        <authorList>
            <person name="D'Amico-Willman K.M."/>
            <person name="Ouma W.Z."/>
            <person name="Meulia T."/>
            <person name="Sideli G.M."/>
            <person name="Gradziel T.M."/>
            <person name="Fresnedo-Ramirez J."/>
        </authorList>
    </citation>
    <scope>NUCLEOTIDE SEQUENCE [LARGE SCALE GENOMIC DNA]</scope>
    <source>
        <strain evidence="2">Clone GOH B32 T37-40</strain>
    </source>
</reference>
<feature type="region of interest" description="Disordered" evidence="1">
    <location>
        <begin position="67"/>
        <end position="97"/>
    </location>
</feature>
<proteinExistence type="predicted"/>
<protein>
    <submittedName>
        <fullName evidence="2">Uncharacterized protein</fullName>
    </submittedName>
</protein>